<gene>
    <name evidence="1" type="ORF">RPERSI_LOCUS4629</name>
</gene>
<sequence>MDDAQEIHNYPFDSIINIYLSAKKYQIPDDYNQCTIRCSINYNKEGPVFQICFGKYFEYEVFSTKTVTDAANLFHKKYTPEKGTKTSGVYLFGLHLRVLNETRTSK</sequence>
<reference evidence="1" key="1">
    <citation type="submission" date="2021-06" db="EMBL/GenBank/DDBJ databases">
        <authorList>
            <person name="Kallberg Y."/>
            <person name="Tangrot J."/>
            <person name="Rosling A."/>
        </authorList>
    </citation>
    <scope>NUCLEOTIDE SEQUENCE</scope>
    <source>
        <strain evidence="1">MA461A</strain>
    </source>
</reference>
<protein>
    <submittedName>
        <fullName evidence="1">34645_t:CDS:1</fullName>
    </submittedName>
</protein>
<evidence type="ECO:0000313" key="2">
    <source>
        <dbReference type="Proteomes" id="UP000789920"/>
    </source>
</evidence>
<dbReference type="Proteomes" id="UP000789920">
    <property type="component" value="Unassembled WGS sequence"/>
</dbReference>
<keyword evidence="2" id="KW-1185">Reference proteome</keyword>
<comment type="caution">
    <text evidence="1">The sequence shown here is derived from an EMBL/GenBank/DDBJ whole genome shotgun (WGS) entry which is preliminary data.</text>
</comment>
<accession>A0ACA9M4R2</accession>
<proteinExistence type="predicted"/>
<dbReference type="EMBL" id="CAJVQC010006513">
    <property type="protein sequence ID" value="CAG8567814.1"/>
    <property type="molecule type" value="Genomic_DNA"/>
</dbReference>
<name>A0ACA9M4R2_9GLOM</name>
<evidence type="ECO:0000313" key="1">
    <source>
        <dbReference type="EMBL" id="CAG8567814.1"/>
    </source>
</evidence>
<organism evidence="1 2">
    <name type="scientific">Racocetra persica</name>
    <dbReference type="NCBI Taxonomy" id="160502"/>
    <lineage>
        <taxon>Eukaryota</taxon>
        <taxon>Fungi</taxon>
        <taxon>Fungi incertae sedis</taxon>
        <taxon>Mucoromycota</taxon>
        <taxon>Glomeromycotina</taxon>
        <taxon>Glomeromycetes</taxon>
        <taxon>Diversisporales</taxon>
        <taxon>Gigasporaceae</taxon>
        <taxon>Racocetra</taxon>
    </lineage>
</organism>